<feature type="transmembrane region" description="Helical" evidence="9">
    <location>
        <begin position="48"/>
        <end position="69"/>
    </location>
</feature>
<protein>
    <recommendedName>
        <fullName evidence="10">G-protein coupled receptors family 1 profile domain-containing protein</fullName>
    </recommendedName>
</protein>
<evidence type="ECO:0000256" key="5">
    <source>
        <dbReference type="ARBA" id="ARBA00023136"/>
    </source>
</evidence>
<dbReference type="AlphaFoldDB" id="A0A7M5UV81"/>
<evidence type="ECO:0000313" key="11">
    <source>
        <dbReference type="EnsemblMetazoa" id="CLYHEMP001886.1"/>
    </source>
</evidence>
<reference evidence="11" key="1">
    <citation type="submission" date="2021-01" db="UniProtKB">
        <authorList>
            <consortium name="EnsemblMetazoa"/>
        </authorList>
    </citation>
    <scope>IDENTIFICATION</scope>
</reference>
<dbReference type="InterPro" id="IPR000276">
    <property type="entry name" value="GPCR_Rhodpsn"/>
</dbReference>
<feature type="transmembrane region" description="Helical" evidence="9">
    <location>
        <begin position="89"/>
        <end position="107"/>
    </location>
</feature>
<keyword evidence="2 9" id="KW-0812">Transmembrane</keyword>
<evidence type="ECO:0000256" key="4">
    <source>
        <dbReference type="ARBA" id="ARBA00023040"/>
    </source>
</evidence>
<feature type="transmembrane region" description="Helical" evidence="9">
    <location>
        <begin position="12"/>
        <end position="36"/>
    </location>
</feature>
<evidence type="ECO:0000259" key="10">
    <source>
        <dbReference type="PROSITE" id="PS50262"/>
    </source>
</evidence>
<feature type="region of interest" description="Disordered" evidence="8">
    <location>
        <begin position="318"/>
        <end position="350"/>
    </location>
</feature>
<dbReference type="PANTHER" id="PTHR45695">
    <property type="entry name" value="LEUCOKININ RECEPTOR-RELATED"/>
    <property type="match status" value="1"/>
</dbReference>
<keyword evidence="4" id="KW-0297">G-protein coupled receptor</keyword>
<keyword evidence="6" id="KW-0675">Receptor</keyword>
<proteinExistence type="predicted"/>
<sequence>MSLANERFSLISFSLILILGSIGNALVIYVYGIAGNERRRRFMKFERLMLMLGVVDFVASITNPLYYIYMIVRKNDFNMGETMCKIIPTLGPLFTMISLGIILIMAIDRDRAVATPFKPQFNLKSIYKAVALTVLLCVLTITPYVYKLKIQNYFNRRICAPVSDTEYNIFAICLFLSSDLIFLTIFVVTTFRIFRKLKTKDTIECPKMKQHRAKETNRILKIITSMGVLFICCVFPRDLLLTSFSFSTLIPPPVDYAIAADANLVLKVLHTFNSCVNVILYSLLNKKFRKSVLKLFMKSKTFSSLYLKKYPTLGRDTDSYDSSQTHGTLTRSPSVTPRTSPRGSPRTSLIANMNSDKKCSQTLLKHVLTKPLYMESKN</sequence>
<keyword evidence="5 9" id="KW-0472">Membrane</keyword>
<feature type="domain" description="G-protein coupled receptors family 1 profile" evidence="10">
    <location>
        <begin position="23"/>
        <end position="281"/>
    </location>
</feature>
<accession>A0A7M5UV81</accession>
<evidence type="ECO:0000256" key="1">
    <source>
        <dbReference type="ARBA" id="ARBA00004141"/>
    </source>
</evidence>
<name>A0A7M5UV81_9CNID</name>
<comment type="subcellular location">
    <subcellularLocation>
        <location evidence="1">Membrane</location>
        <topology evidence="1">Multi-pass membrane protein</topology>
    </subcellularLocation>
</comment>
<dbReference type="Proteomes" id="UP000594262">
    <property type="component" value="Unplaced"/>
</dbReference>
<evidence type="ECO:0000256" key="9">
    <source>
        <dbReference type="SAM" id="Phobius"/>
    </source>
</evidence>
<evidence type="ECO:0000256" key="3">
    <source>
        <dbReference type="ARBA" id="ARBA00022989"/>
    </source>
</evidence>
<evidence type="ECO:0000313" key="12">
    <source>
        <dbReference type="Proteomes" id="UP000594262"/>
    </source>
</evidence>
<dbReference type="CDD" id="cd00637">
    <property type="entry name" value="7tm_classA_rhodopsin-like"/>
    <property type="match status" value="1"/>
</dbReference>
<evidence type="ECO:0000256" key="8">
    <source>
        <dbReference type="SAM" id="MobiDB-lite"/>
    </source>
</evidence>
<dbReference type="GO" id="GO:0005886">
    <property type="term" value="C:plasma membrane"/>
    <property type="evidence" value="ECO:0007669"/>
    <property type="project" value="TreeGrafter"/>
</dbReference>
<keyword evidence="12" id="KW-1185">Reference proteome</keyword>
<evidence type="ECO:0000256" key="6">
    <source>
        <dbReference type="ARBA" id="ARBA00023170"/>
    </source>
</evidence>
<dbReference type="InterPro" id="IPR017452">
    <property type="entry name" value="GPCR_Rhodpsn_7TM"/>
</dbReference>
<dbReference type="Pfam" id="PF00001">
    <property type="entry name" value="7tm_1"/>
    <property type="match status" value="1"/>
</dbReference>
<feature type="transmembrane region" description="Helical" evidence="9">
    <location>
        <begin position="127"/>
        <end position="146"/>
    </location>
</feature>
<dbReference type="RefSeq" id="XP_066914527.1">
    <property type="nucleotide sequence ID" value="XM_067058426.1"/>
</dbReference>
<keyword evidence="7" id="KW-0807">Transducer</keyword>
<feature type="compositionally biased region" description="Polar residues" evidence="8">
    <location>
        <begin position="320"/>
        <end position="350"/>
    </location>
</feature>
<dbReference type="PANTHER" id="PTHR45695:SF9">
    <property type="entry name" value="LEUCOKININ RECEPTOR"/>
    <property type="match status" value="1"/>
</dbReference>
<dbReference type="EnsemblMetazoa" id="CLYHEMT001886.1">
    <property type="protein sequence ID" value="CLYHEMP001886.1"/>
    <property type="gene ID" value="CLYHEMG001886"/>
</dbReference>
<keyword evidence="3 9" id="KW-1133">Transmembrane helix</keyword>
<dbReference type="GO" id="GO:0004930">
    <property type="term" value="F:G protein-coupled receptor activity"/>
    <property type="evidence" value="ECO:0007669"/>
    <property type="project" value="UniProtKB-KW"/>
</dbReference>
<dbReference type="PRINTS" id="PR00237">
    <property type="entry name" value="GPCRRHODOPSN"/>
</dbReference>
<evidence type="ECO:0000256" key="2">
    <source>
        <dbReference type="ARBA" id="ARBA00022692"/>
    </source>
</evidence>
<dbReference type="Gene3D" id="1.20.1070.10">
    <property type="entry name" value="Rhodopsin 7-helix transmembrane proteins"/>
    <property type="match status" value="1"/>
</dbReference>
<dbReference type="SUPFAM" id="SSF81321">
    <property type="entry name" value="Family A G protein-coupled receptor-like"/>
    <property type="match status" value="1"/>
</dbReference>
<dbReference type="PROSITE" id="PS50262">
    <property type="entry name" value="G_PROTEIN_RECEP_F1_2"/>
    <property type="match status" value="1"/>
</dbReference>
<dbReference type="GeneID" id="136801760"/>
<dbReference type="OrthoDB" id="10053194at2759"/>
<evidence type="ECO:0000256" key="7">
    <source>
        <dbReference type="ARBA" id="ARBA00023224"/>
    </source>
</evidence>
<organism evidence="11 12">
    <name type="scientific">Clytia hemisphaerica</name>
    <dbReference type="NCBI Taxonomy" id="252671"/>
    <lineage>
        <taxon>Eukaryota</taxon>
        <taxon>Metazoa</taxon>
        <taxon>Cnidaria</taxon>
        <taxon>Hydrozoa</taxon>
        <taxon>Hydroidolina</taxon>
        <taxon>Leptothecata</taxon>
        <taxon>Obeliida</taxon>
        <taxon>Clytiidae</taxon>
        <taxon>Clytia</taxon>
    </lineage>
</organism>
<feature type="transmembrane region" description="Helical" evidence="9">
    <location>
        <begin position="219"/>
        <end position="244"/>
    </location>
</feature>
<feature type="transmembrane region" description="Helical" evidence="9">
    <location>
        <begin position="169"/>
        <end position="191"/>
    </location>
</feature>